<gene>
    <name evidence="9 11" type="primary">lnt</name>
    <name evidence="11" type="ORF">F1654_06640</name>
</gene>
<dbReference type="Pfam" id="PF20154">
    <property type="entry name" value="LNT_N"/>
    <property type="match status" value="1"/>
</dbReference>
<evidence type="ECO:0000313" key="11">
    <source>
        <dbReference type="EMBL" id="KAA5803478.1"/>
    </source>
</evidence>
<dbReference type="CDD" id="cd07571">
    <property type="entry name" value="ALP_N-acyl_transferase"/>
    <property type="match status" value="1"/>
</dbReference>
<keyword evidence="12" id="KW-1185">Reference proteome</keyword>
<feature type="transmembrane region" description="Helical" evidence="9">
    <location>
        <begin position="140"/>
        <end position="161"/>
    </location>
</feature>
<dbReference type="RefSeq" id="WP_150022746.1">
    <property type="nucleotide sequence ID" value="NZ_VWOJ01000002.1"/>
</dbReference>
<feature type="transmembrane region" description="Helical" evidence="9">
    <location>
        <begin position="167"/>
        <end position="194"/>
    </location>
</feature>
<keyword evidence="4 9" id="KW-0808">Transferase</keyword>
<feature type="transmembrane region" description="Helical" evidence="9">
    <location>
        <begin position="73"/>
        <end position="91"/>
    </location>
</feature>
<evidence type="ECO:0000256" key="7">
    <source>
        <dbReference type="ARBA" id="ARBA00023136"/>
    </source>
</evidence>
<evidence type="ECO:0000256" key="8">
    <source>
        <dbReference type="ARBA" id="ARBA00023315"/>
    </source>
</evidence>
<feature type="domain" description="CN hydrolase" evidence="10">
    <location>
        <begin position="246"/>
        <end position="498"/>
    </location>
</feature>
<dbReference type="PROSITE" id="PS50263">
    <property type="entry name" value="CN_HYDROLASE"/>
    <property type="match status" value="1"/>
</dbReference>
<dbReference type="PANTHER" id="PTHR38686:SF1">
    <property type="entry name" value="APOLIPOPROTEIN N-ACYLTRANSFERASE"/>
    <property type="match status" value="1"/>
</dbReference>
<feature type="transmembrane region" description="Helical" evidence="9">
    <location>
        <begin position="507"/>
        <end position="528"/>
    </location>
</feature>
<sequence length="541" mass="58184">MTVWRARLRRLRARGRALKGPALYGALFALGAFGVLAHAPFHVQPALIIAYAGLVWALDGARRARSPVRAGFARAWSFAAGQFLAGTWWVANAFLVQAEDYGWLIWAPLILLPGGLALFWGAAGAAYARLAPRGAHRITVFAGAFMVVELARSVVLSGFPWNLPGHVFAAGGAVSQIASIIGAAGLSALVLFAFAAPAALAGRGPALARAMPLILGFVLLAGAWGWGAMRLEGAQMTAAGQSVRVVQIHIDQRDKTLAARHEILQRYLVLSSAPGVEDVSAIVWPEGAVPGFLLHEPDLLADIRRALPEGALLLSGITRAARGEAGGPDQFFNSLGALRMDADWMVLEDAYDKVRLVPFGEGNPVAPLTRLIGFETLSHIAPFYTPGPYARTLSLAGLRPFAPLICYEVIFPRFAPRGADRPHWLVNISNDSWYGASSGPRQHLNQAQYRAVEEGLPLVRAASNGVSGQIDPYGRIERALAVDDESFIDVVLLERLDATPYSLYGDGLWSILFAILLALNSVVACWLNRLQLDTKPPRYSV</sequence>
<evidence type="ECO:0000256" key="9">
    <source>
        <dbReference type="HAMAP-Rule" id="MF_01148"/>
    </source>
</evidence>
<dbReference type="Gene3D" id="3.60.110.10">
    <property type="entry name" value="Carbon-nitrogen hydrolase"/>
    <property type="match status" value="1"/>
</dbReference>
<reference evidence="11 12" key="1">
    <citation type="submission" date="2019-09" db="EMBL/GenBank/DDBJ databases">
        <authorList>
            <person name="Kevbrin V."/>
            <person name="Grouzdev D.S."/>
        </authorList>
    </citation>
    <scope>NUCLEOTIDE SEQUENCE [LARGE SCALE GENOMIC DNA]</scope>
    <source>
        <strain evidence="11 12">G-192</strain>
    </source>
</reference>
<keyword evidence="6 9" id="KW-1133">Transmembrane helix</keyword>
<comment type="caution">
    <text evidence="11">The sequence shown here is derived from an EMBL/GenBank/DDBJ whole genome shotgun (WGS) entry which is preliminary data.</text>
</comment>
<dbReference type="PANTHER" id="PTHR38686">
    <property type="entry name" value="APOLIPOPROTEIN N-ACYLTRANSFERASE"/>
    <property type="match status" value="1"/>
</dbReference>
<dbReference type="HAMAP" id="MF_01148">
    <property type="entry name" value="Lnt"/>
    <property type="match status" value="1"/>
</dbReference>
<comment type="function">
    <text evidence="9">Catalyzes the phospholipid dependent N-acylation of the N-terminal cysteine of apolipoprotein, the last step in lipoprotein maturation.</text>
</comment>
<comment type="pathway">
    <text evidence="9">Protein modification; lipoprotein biosynthesis (N-acyl transfer).</text>
</comment>
<organism evidence="11 12">
    <name type="scientific">Alkalicaulis satelles</name>
    <dbReference type="NCBI Taxonomy" id="2609175"/>
    <lineage>
        <taxon>Bacteria</taxon>
        <taxon>Pseudomonadati</taxon>
        <taxon>Pseudomonadota</taxon>
        <taxon>Alphaproteobacteria</taxon>
        <taxon>Maricaulales</taxon>
        <taxon>Maricaulaceae</taxon>
        <taxon>Alkalicaulis</taxon>
    </lineage>
</organism>
<evidence type="ECO:0000256" key="5">
    <source>
        <dbReference type="ARBA" id="ARBA00022692"/>
    </source>
</evidence>
<dbReference type="InterPro" id="IPR003010">
    <property type="entry name" value="C-N_Hydrolase"/>
</dbReference>
<feature type="transmembrane region" description="Helical" evidence="9">
    <location>
        <begin position="21"/>
        <end position="39"/>
    </location>
</feature>
<dbReference type="GO" id="GO:0042158">
    <property type="term" value="P:lipoprotein biosynthetic process"/>
    <property type="evidence" value="ECO:0007669"/>
    <property type="project" value="UniProtKB-UniRule"/>
</dbReference>
<evidence type="ECO:0000259" key="10">
    <source>
        <dbReference type="PROSITE" id="PS50263"/>
    </source>
</evidence>
<dbReference type="AlphaFoldDB" id="A0A5M6ZJR2"/>
<dbReference type="Pfam" id="PF00795">
    <property type="entry name" value="CN_hydrolase"/>
    <property type="match status" value="1"/>
</dbReference>
<name>A0A5M6ZJR2_9PROT</name>
<evidence type="ECO:0000256" key="4">
    <source>
        <dbReference type="ARBA" id="ARBA00022679"/>
    </source>
</evidence>
<dbReference type="InterPro" id="IPR036526">
    <property type="entry name" value="C-N_Hydrolase_sf"/>
</dbReference>
<dbReference type="SUPFAM" id="SSF56317">
    <property type="entry name" value="Carbon-nitrogen hydrolase"/>
    <property type="match status" value="1"/>
</dbReference>
<evidence type="ECO:0000256" key="6">
    <source>
        <dbReference type="ARBA" id="ARBA00022989"/>
    </source>
</evidence>
<dbReference type="InterPro" id="IPR045378">
    <property type="entry name" value="LNT_N"/>
</dbReference>
<feature type="transmembrane region" description="Helical" evidence="9">
    <location>
        <begin position="103"/>
        <end position="128"/>
    </location>
</feature>
<accession>A0A5M6ZJR2</accession>
<keyword evidence="5 9" id="KW-0812">Transmembrane</keyword>
<dbReference type="GO" id="GO:0016410">
    <property type="term" value="F:N-acyltransferase activity"/>
    <property type="evidence" value="ECO:0007669"/>
    <property type="project" value="UniProtKB-UniRule"/>
</dbReference>
<comment type="catalytic activity">
    <reaction evidence="9">
        <text>N-terminal S-1,2-diacyl-sn-glyceryl-L-cysteinyl-[lipoprotein] + a glycerophospholipid = N-acyl-S-1,2-diacyl-sn-glyceryl-L-cysteinyl-[lipoprotein] + a 2-acyl-sn-glycero-3-phospholipid + H(+)</text>
        <dbReference type="Rhea" id="RHEA:48228"/>
        <dbReference type="Rhea" id="RHEA-COMP:14681"/>
        <dbReference type="Rhea" id="RHEA-COMP:14684"/>
        <dbReference type="ChEBI" id="CHEBI:15378"/>
        <dbReference type="ChEBI" id="CHEBI:136912"/>
        <dbReference type="ChEBI" id="CHEBI:140656"/>
        <dbReference type="ChEBI" id="CHEBI:140657"/>
        <dbReference type="ChEBI" id="CHEBI:140660"/>
        <dbReference type="EC" id="2.3.1.269"/>
    </reaction>
</comment>
<evidence type="ECO:0000256" key="3">
    <source>
        <dbReference type="ARBA" id="ARBA00022475"/>
    </source>
</evidence>
<keyword evidence="8 9" id="KW-0012">Acyltransferase</keyword>
<evidence type="ECO:0000313" key="12">
    <source>
        <dbReference type="Proteomes" id="UP000325122"/>
    </source>
</evidence>
<proteinExistence type="inferred from homology"/>
<dbReference type="Proteomes" id="UP000325122">
    <property type="component" value="Unassembled WGS sequence"/>
</dbReference>
<dbReference type="InterPro" id="IPR004563">
    <property type="entry name" value="Apolipo_AcylTrfase"/>
</dbReference>
<dbReference type="EC" id="2.3.1.269" evidence="9"/>
<keyword evidence="3 9" id="KW-1003">Cell membrane</keyword>
<evidence type="ECO:0000256" key="1">
    <source>
        <dbReference type="ARBA" id="ARBA00004651"/>
    </source>
</evidence>
<comment type="subcellular location">
    <subcellularLocation>
        <location evidence="1 9">Cell membrane</location>
        <topology evidence="1 9">Multi-pass membrane protein</topology>
    </subcellularLocation>
</comment>
<comment type="similarity">
    <text evidence="2 9">Belongs to the CN hydrolase family. Apolipoprotein N-acyltransferase subfamily.</text>
</comment>
<evidence type="ECO:0000256" key="2">
    <source>
        <dbReference type="ARBA" id="ARBA00010065"/>
    </source>
</evidence>
<dbReference type="UniPathway" id="UPA00666"/>
<dbReference type="GO" id="GO:0005886">
    <property type="term" value="C:plasma membrane"/>
    <property type="evidence" value="ECO:0007669"/>
    <property type="project" value="UniProtKB-SubCell"/>
</dbReference>
<dbReference type="EMBL" id="VWOJ01000002">
    <property type="protein sequence ID" value="KAA5803478.1"/>
    <property type="molecule type" value="Genomic_DNA"/>
</dbReference>
<keyword evidence="7 9" id="KW-0472">Membrane</keyword>
<feature type="transmembrane region" description="Helical" evidence="9">
    <location>
        <begin position="45"/>
        <end position="61"/>
    </location>
</feature>
<protein>
    <recommendedName>
        <fullName evidence="9">Apolipoprotein N-acyltransferase</fullName>
        <shortName evidence="9">ALP N-acyltransferase</shortName>
        <ecNumber evidence="9">2.3.1.269</ecNumber>
    </recommendedName>
</protein>
<keyword evidence="11" id="KW-0449">Lipoprotein</keyword>
<feature type="transmembrane region" description="Helical" evidence="9">
    <location>
        <begin position="206"/>
        <end position="226"/>
    </location>
</feature>
<dbReference type="NCBIfam" id="TIGR00546">
    <property type="entry name" value="lnt"/>
    <property type="match status" value="1"/>
</dbReference>